<evidence type="ECO:0000256" key="1">
    <source>
        <dbReference type="SAM" id="MobiDB-lite"/>
    </source>
</evidence>
<evidence type="ECO:0000313" key="2">
    <source>
        <dbReference type="EMBL" id="OXU22760.1"/>
    </source>
</evidence>
<reference evidence="2 3" key="1">
    <citation type="journal article" date="2017" name="Curr. Biol.">
        <title>The Evolution of Venom by Co-option of Single-Copy Genes.</title>
        <authorList>
            <person name="Martinson E.O."/>
            <person name="Mrinalini"/>
            <person name="Kelkar Y.D."/>
            <person name="Chang C.H."/>
            <person name="Werren J.H."/>
        </authorList>
    </citation>
    <scope>NUCLEOTIDE SEQUENCE [LARGE SCALE GENOMIC DNA]</scope>
    <source>
        <strain evidence="2 3">Alberta</strain>
        <tissue evidence="2">Whole body</tissue>
    </source>
</reference>
<name>A0A232EWN5_9HYME</name>
<evidence type="ECO:0000313" key="3">
    <source>
        <dbReference type="Proteomes" id="UP000215335"/>
    </source>
</evidence>
<dbReference type="EMBL" id="NNAY01001835">
    <property type="protein sequence ID" value="OXU22760.1"/>
    <property type="molecule type" value="Genomic_DNA"/>
</dbReference>
<comment type="caution">
    <text evidence="2">The sequence shown here is derived from an EMBL/GenBank/DDBJ whole genome shotgun (WGS) entry which is preliminary data.</text>
</comment>
<protein>
    <submittedName>
        <fullName evidence="2">Uncharacterized protein</fullName>
    </submittedName>
</protein>
<keyword evidence="3" id="KW-1185">Reference proteome</keyword>
<proteinExistence type="predicted"/>
<gene>
    <name evidence="2" type="ORF">TSAR_004123</name>
</gene>
<accession>A0A232EWN5</accession>
<dbReference type="AlphaFoldDB" id="A0A232EWN5"/>
<sequence>MSNESAAMRTWLSDTFRVSAKPSPAVEQQQQQQEESSAESAGSQSSSFNDKASASQPEALVAQDSRSRPAESL</sequence>
<dbReference type="Proteomes" id="UP000215335">
    <property type="component" value="Unassembled WGS sequence"/>
</dbReference>
<feature type="compositionally biased region" description="Low complexity" evidence="1">
    <location>
        <begin position="27"/>
        <end position="47"/>
    </location>
</feature>
<feature type="region of interest" description="Disordered" evidence="1">
    <location>
        <begin position="1"/>
        <end position="73"/>
    </location>
</feature>
<organism evidence="2 3">
    <name type="scientific">Trichomalopsis sarcophagae</name>
    <dbReference type="NCBI Taxonomy" id="543379"/>
    <lineage>
        <taxon>Eukaryota</taxon>
        <taxon>Metazoa</taxon>
        <taxon>Ecdysozoa</taxon>
        <taxon>Arthropoda</taxon>
        <taxon>Hexapoda</taxon>
        <taxon>Insecta</taxon>
        <taxon>Pterygota</taxon>
        <taxon>Neoptera</taxon>
        <taxon>Endopterygota</taxon>
        <taxon>Hymenoptera</taxon>
        <taxon>Apocrita</taxon>
        <taxon>Proctotrupomorpha</taxon>
        <taxon>Chalcidoidea</taxon>
        <taxon>Pteromalidae</taxon>
        <taxon>Pteromalinae</taxon>
        <taxon>Trichomalopsis</taxon>
    </lineage>
</organism>